<reference evidence="2 3" key="1">
    <citation type="submission" date="2019-09" db="EMBL/GenBank/DDBJ databases">
        <title>Mumia zhuanghuii sp. nov. isolated from the intestinal contents of plateau pika (Ochotona curzoniae) in the Qinghai-Tibet plateau of China.</title>
        <authorList>
            <person name="Tian Z."/>
        </authorList>
    </citation>
    <scope>NUCLEOTIDE SEQUENCE [LARGE SCALE GENOMIC DNA]</scope>
    <source>
        <strain evidence="3">350</strain>
    </source>
</reference>
<dbReference type="AlphaFoldDB" id="A0A5Q6RY34"/>
<gene>
    <name evidence="2" type="ORF">FE697_012650</name>
</gene>
<accession>A0A5Q6RY34</accession>
<dbReference type="RefSeq" id="WP_149769928.1">
    <property type="nucleotide sequence ID" value="NZ_VDFQ02000003.1"/>
</dbReference>
<dbReference type="Proteomes" id="UP000307768">
    <property type="component" value="Unassembled WGS sequence"/>
</dbReference>
<evidence type="ECO:0000313" key="3">
    <source>
        <dbReference type="Proteomes" id="UP000307768"/>
    </source>
</evidence>
<comment type="caution">
    <text evidence="2">The sequence shown here is derived from an EMBL/GenBank/DDBJ whole genome shotgun (WGS) entry which is preliminary data.</text>
</comment>
<organism evidence="2 3">
    <name type="scientific">Mumia zhuanghuii</name>
    <dbReference type="NCBI Taxonomy" id="2585211"/>
    <lineage>
        <taxon>Bacteria</taxon>
        <taxon>Bacillati</taxon>
        <taxon>Actinomycetota</taxon>
        <taxon>Actinomycetes</taxon>
        <taxon>Propionibacteriales</taxon>
        <taxon>Nocardioidaceae</taxon>
        <taxon>Mumia</taxon>
    </lineage>
</organism>
<dbReference type="OrthoDB" id="3754810at2"/>
<feature type="compositionally biased region" description="Basic and acidic residues" evidence="1">
    <location>
        <begin position="61"/>
        <end position="71"/>
    </location>
</feature>
<proteinExistence type="predicted"/>
<feature type="region of interest" description="Disordered" evidence="1">
    <location>
        <begin position="50"/>
        <end position="71"/>
    </location>
</feature>
<protein>
    <submittedName>
        <fullName evidence="2">Uncharacterized protein</fullName>
    </submittedName>
</protein>
<sequence>MTEQGDGAQNLGYRLDPRVAAGRRAYASGIDIDRSEWDDPDYQVLAFRPKRRGCGRGPGESADRLAPRTGRDSLRDLRQDIRSLREDVEDLEDPVGEIVRFDECMFTVGVRQTRGYLYRGRTGRVSRQAALSFDMRGARLPRLNVMAFPGEEPPQIECNEDAGGQETDE</sequence>
<feature type="region of interest" description="Disordered" evidence="1">
    <location>
        <begin position="149"/>
        <end position="169"/>
    </location>
</feature>
<name>A0A5Q6RY34_9ACTN</name>
<dbReference type="EMBL" id="VDFQ02000003">
    <property type="protein sequence ID" value="KAA1422977.1"/>
    <property type="molecule type" value="Genomic_DNA"/>
</dbReference>
<evidence type="ECO:0000313" key="2">
    <source>
        <dbReference type="EMBL" id="KAA1422977.1"/>
    </source>
</evidence>
<evidence type="ECO:0000256" key="1">
    <source>
        <dbReference type="SAM" id="MobiDB-lite"/>
    </source>
</evidence>